<dbReference type="STRING" id="568768.GCA_000406125_00317"/>
<dbReference type="GO" id="GO:0008993">
    <property type="term" value="F:rhamnulokinase activity"/>
    <property type="evidence" value="ECO:0007669"/>
    <property type="project" value="UniProtKB-UniRule"/>
</dbReference>
<organism evidence="11 12">
    <name type="scientific">Dickeya poaceiphila</name>
    <dbReference type="NCBI Taxonomy" id="568768"/>
    <lineage>
        <taxon>Bacteria</taxon>
        <taxon>Pseudomonadati</taxon>
        <taxon>Pseudomonadota</taxon>
        <taxon>Gammaproteobacteria</taxon>
        <taxon>Enterobacterales</taxon>
        <taxon>Pectobacteriaceae</taxon>
        <taxon>Dickeya</taxon>
    </lineage>
</organism>
<evidence type="ECO:0000313" key="12">
    <source>
        <dbReference type="Proteomes" id="UP000320591"/>
    </source>
</evidence>
<accession>A0A5B8IAG9</accession>
<keyword evidence="2 11" id="KW-0808">Transferase</keyword>
<evidence type="ECO:0000256" key="8">
    <source>
        <dbReference type="NCBIfam" id="TIGR02627"/>
    </source>
</evidence>
<dbReference type="InterPro" id="IPR018484">
    <property type="entry name" value="FGGY_N"/>
</dbReference>
<keyword evidence="12" id="KW-1185">Reference proteome</keyword>
<feature type="domain" description="Carbohydrate kinase FGGY C-terminal" evidence="10">
    <location>
        <begin position="252"/>
        <end position="435"/>
    </location>
</feature>
<dbReference type="EMBL" id="CP042220">
    <property type="protein sequence ID" value="QDX31582.1"/>
    <property type="molecule type" value="Genomic_DNA"/>
</dbReference>
<dbReference type="Pfam" id="PF02782">
    <property type="entry name" value="FGGY_C"/>
    <property type="match status" value="1"/>
</dbReference>
<feature type="domain" description="Carbohydrate kinase FGGY N-terminal" evidence="9">
    <location>
        <begin position="6"/>
        <end position="221"/>
    </location>
</feature>
<evidence type="ECO:0000256" key="2">
    <source>
        <dbReference type="ARBA" id="ARBA00022679"/>
    </source>
</evidence>
<evidence type="ECO:0000256" key="1">
    <source>
        <dbReference type="ARBA" id="ARBA00009156"/>
    </source>
</evidence>
<dbReference type="GO" id="GO:0004370">
    <property type="term" value="F:glycerol kinase activity"/>
    <property type="evidence" value="ECO:0007669"/>
    <property type="project" value="TreeGrafter"/>
</dbReference>
<dbReference type="PANTHER" id="PTHR10196">
    <property type="entry name" value="SUGAR KINASE"/>
    <property type="match status" value="1"/>
</dbReference>
<dbReference type="PIRSF" id="PIRSF000538">
    <property type="entry name" value="GlpK"/>
    <property type="match status" value="1"/>
</dbReference>
<comment type="similarity">
    <text evidence="1">Belongs to the FGGY kinase family.</text>
</comment>
<dbReference type="PANTHER" id="PTHR10196:SF93">
    <property type="entry name" value="L-RHAMNULOKINASE"/>
    <property type="match status" value="1"/>
</dbReference>
<gene>
    <name evidence="11" type="primary">rhaB</name>
    <name evidence="11" type="ORF">Dpoa569_0003630</name>
</gene>
<dbReference type="GO" id="GO:0019301">
    <property type="term" value="P:rhamnose catabolic process"/>
    <property type="evidence" value="ECO:0007669"/>
    <property type="project" value="UniProtKB-UniRule"/>
</dbReference>
<evidence type="ECO:0000256" key="6">
    <source>
        <dbReference type="ARBA" id="ARBA00023157"/>
    </source>
</evidence>
<evidence type="ECO:0000256" key="3">
    <source>
        <dbReference type="ARBA" id="ARBA00022741"/>
    </source>
</evidence>
<dbReference type="AlphaFoldDB" id="A0A5B8IAG9"/>
<dbReference type="InterPro" id="IPR018485">
    <property type="entry name" value="FGGY_C"/>
</dbReference>
<dbReference type="GO" id="GO:0005829">
    <property type="term" value="C:cytosol"/>
    <property type="evidence" value="ECO:0007669"/>
    <property type="project" value="TreeGrafter"/>
</dbReference>
<evidence type="ECO:0000259" key="9">
    <source>
        <dbReference type="Pfam" id="PF00370"/>
    </source>
</evidence>
<protein>
    <recommendedName>
        <fullName evidence="8">Rhamnulokinase</fullName>
        <ecNumber evidence="8">2.7.1.5</ecNumber>
    </recommendedName>
</protein>
<keyword evidence="3" id="KW-0547">Nucleotide-binding</keyword>
<dbReference type="OrthoDB" id="9761504at2"/>
<proteinExistence type="inferred from homology"/>
<keyword evidence="6" id="KW-1015">Disulfide bond</keyword>
<dbReference type="Proteomes" id="UP000320591">
    <property type="component" value="Chromosome"/>
</dbReference>
<dbReference type="GO" id="GO:0005524">
    <property type="term" value="F:ATP binding"/>
    <property type="evidence" value="ECO:0007669"/>
    <property type="project" value="UniProtKB-KW"/>
</dbReference>
<dbReference type="FunFam" id="3.30.420.40:FF:000064">
    <property type="entry name" value="Rhamnulokinase"/>
    <property type="match status" value="1"/>
</dbReference>
<evidence type="ECO:0000256" key="5">
    <source>
        <dbReference type="ARBA" id="ARBA00022840"/>
    </source>
</evidence>
<dbReference type="SUPFAM" id="SSF53067">
    <property type="entry name" value="Actin-like ATPase domain"/>
    <property type="match status" value="2"/>
</dbReference>
<keyword evidence="4 11" id="KW-0418">Kinase</keyword>
<dbReference type="NCBIfam" id="TIGR02627">
    <property type="entry name" value="rhamnulo_kin"/>
    <property type="match status" value="1"/>
</dbReference>
<dbReference type="Pfam" id="PF00370">
    <property type="entry name" value="FGGY_N"/>
    <property type="match status" value="1"/>
</dbReference>
<evidence type="ECO:0000313" key="11">
    <source>
        <dbReference type="EMBL" id="QDX31582.1"/>
    </source>
</evidence>
<reference evidence="11 12" key="1">
    <citation type="journal article" date="2019" name="Environ. Microbiol.">
        <title>The phytopathogenic nature of Dickeya aquatica 174/2 and the dynamic early evolution of Dickeya pathogenicity.</title>
        <authorList>
            <person name="Duprey A."/>
            <person name="Taib N."/>
            <person name="Leonard S."/>
            <person name="Garin T."/>
            <person name="Flandrois J.P."/>
            <person name="Nasser W."/>
            <person name="Brochier-Armanet C."/>
            <person name="Reverchon S."/>
        </authorList>
    </citation>
    <scope>NUCLEOTIDE SEQUENCE [LARGE SCALE GENOMIC DNA]</scope>
    <source>
        <strain evidence="11 12">NCPPB 569</strain>
    </source>
</reference>
<keyword evidence="7" id="KW-0684">Rhamnose metabolism</keyword>
<evidence type="ECO:0000259" key="10">
    <source>
        <dbReference type="Pfam" id="PF02782"/>
    </source>
</evidence>
<dbReference type="RefSeq" id="WP_042868053.1">
    <property type="nucleotide sequence ID" value="NZ_CM001975.1"/>
</dbReference>
<dbReference type="KEGG" id="dic:Dpoa569_0003630"/>
<dbReference type="Gene3D" id="3.30.420.40">
    <property type="match status" value="2"/>
</dbReference>
<dbReference type="InterPro" id="IPR013449">
    <property type="entry name" value="Rhamnulokinase"/>
</dbReference>
<evidence type="ECO:0000256" key="7">
    <source>
        <dbReference type="ARBA" id="ARBA00023308"/>
    </source>
</evidence>
<dbReference type="GO" id="GO:0006071">
    <property type="term" value="P:glycerol metabolic process"/>
    <property type="evidence" value="ECO:0007669"/>
    <property type="project" value="TreeGrafter"/>
</dbReference>
<evidence type="ECO:0000256" key="4">
    <source>
        <dbReference type="ARBA" id="ARBA00022777"/>
    </source>
</evidence>
<dbReference type="CDD" id="cd07771">
    <property type="entry name" value="ASKHA_NBD_FGGY_RhaB-like"/>
    <property type="match status" value="1"/>
</dbReference>
<dbReference type="NCBIfam" id="NF007925">
    <property type="entry name" value="PRK10640.1"/>
    <property type="match status" value="1"/>
</dbReference>
<name>A0A5B8IAG9_9GAMM</name>
<dbReference type="InterPro" id="IPR043129">
    <property type="entry name" value="ATPase_NBD"/>
</dbReference>
<dbReference type="InterPro" id="IPR000577">
    <property type="entry name" value="Carb_kinase_FGGY"/>
</dbReference>
<keyword evidence="5" id="KW-0067">ATP-binding</keyword>
<dbReference type="EC" id="2.7.1.5" evidence="8"/>
<sequence length="490" mass="54245">MPVNIAAIDLGASSGRVIWATYDESDGKLTMQEMHRFANGMVHRHGQDCWDIEDLLQNILQGLTNIDANGIRLDSIGIDSWGVDFVLLDKHGERLGEAVAYRDERTTGVPEQIMQRMSAETIYQRTGIQFLKFNSLYQIQAVLNAQPEWLPRVERLLLIPDYLHYRLTGKFSCEYTNASTSQLVNAHTRDWDPELVALLGQAGAWLQPLTPPGTTLGEWTSPSGYSTRVILPATHDTGSAIVATPLEGAGAAYISSGTWSLVGVERRTPLTGAEAQAINLTNEGGADGTCRVLKNVMGLWLVQGLQKQWPELDFVTLTAMADQATPFGFLIQPNDDRFLNPPCMRMAIQEYCRETGQGIPQTPAELVRCVLDSLALCYDEVLREIESVTGERIHTLHIVGGGSKNRVLNHLCADICQRTVVTGPVEASALGNIGWQLKGLGILTDLEDVRCMVRRNTPLETLFPREVPNLSEQRKRFAALCTDSHIERTH</sequence>